<dbReference type="Pfam" id="PF00378">
    <property type="entry name" value="ECH_1"/>
    <property type="match status" value="1"/>
</dbReference>
<evidence type="ECO:0000256" key="2">
    <source>
        <dbReference type="RuleBase" id="RU003707"/>
    </source>
</evidence>
<dbReference type="SUPFAM" id="SSF52096">
    <property type="entry name" value="ClpP/crotonase"/>
    <property type="match status" value="1"/>
</dbReference>
<keyword evidence="4" id="KW-1185">Reference proteome</keyword>
<dbReference type="PROSITE" id="PS00166">
    <property type="entry name" value="ENOYL_COA_HYDRATASE"/>
    <property type="match status" value="1"/>
</dbReference>
<comment type="similarity">
    <text evidence="1 2">Belongs to the enoyl-CoA hydratase/isomerase family.</text>
</comment>
<dbReference type="InterPro" id="IPR001753">
    <property type="entry name" value="Enoyl-CoA_hydra/iso"/>
</dbReference>
<dbReference type="GO" id="GO:0006635">
    <property type="term" value="P:fatty acid beta-oxidation"/>
    <property type="evidence" value="ECO:0007669"/>
    <property type="project" value="TreeGrafter"/>
</dbReference>
<dbReference type="RefSeq" id="WP_180550622.1">
    <property type="nucleotide sequence ID" value="NZ_JACCKX010000001.1"/>
</dbReference>
<keyword evidence="3" id="KW-0413">Isomerase</keyword>
<dbReference type="Gene3D" id="3.90.226.10">
    <property type="entry name" value="2-enoyl-CoA Hydratase, Chain A, domain 1"/>
    <property type="match status" value="1"/>
</dbReference>
<name>A0A853IT99_9BURK</name>
<dbReference type="PANTHER" id="PTHR11941:SF54">
    <property type="entry name" value="ENOYL-COA HYDRATASE, MITOCHONDRIAL"/>
    <property type="match status" value="1"/>
</dbReference>
<organism evidence="3 4">
    <name type="scientific">Ottowia beijingensis</name>
    <dbReference type="NCBI Taxonomy" id="1207057"/>
    <lineage>
        <taxon>Bacteria</taxon>
        <taxon>Pseudomonadati</taxon>
        <taxon>Pseudomonadota</taxon>
        <taxon>Betaproteobacteria</taxon>
        <taxon>Burkholderiales</taxon>
        <taxon>Comamonadaceae</taxon>
        <taxon>Ottowia</taxon>
    </lineage>
</organism>
<dbReference type="PANTHER" id="PTHR11941">
    <property type="entry name" value="ENOYL-COA HYDRATASE-RELATED"/>
    <property type="match status" value="1"/>
</dbReference>
<proteinExistence type="inferred from homology"/>
<accession>A0A853IT99</accession>
<dbReference type="EMBL" id="JACCKX010000001">
    <property type="protein sequence ID" value="NZA02275.1"/>
    <property type="molecule type" value="Genomic_DNA"/>
</dbReference>
<dbReference type="InterPro" id="IPR029045">
    <property type="entry name" value="ClpP/crotonase-like_dom_sf"/>
</dbReference>
<sequence length="254" mass="26309">MPLAILHRDGAVSVVTLNRPERLNAIGLPLLTDLHAALQAAQQDVDTRAIVLTGAGRAFCVGADLKDGAGEGTAADLGARMADAFQRITRAIVGGPKLVVGAVHGYAVGGGLEWLLNCDLVVAADDLVAFFPEMQLGHFVTGGVTHLLPQALGHQRTMELLVLGERLSAERLHALGLVNRVLPRDEMLDTAMALARSVAERSPLATGLLKQALIGGSAALAAALQAEQAAATRCFDDPDTAQRIAALSKPGAAS</sequence>
<protein>
    <submittedName>
        <fullName evidence="3">Enoyl-CoA hydratase/isomerase family protein</fullName>
    </submittedName>
</protein>
<comment type="caution">
    <text evidence="3">The sequence shown here is derived from an EMBL/GenBank/DDBJ whole genome shotgun (WGS) entry which is preliminary data.</text>
</comment>
<dbReference type="InterPro" id="IPR018376">
    <property type="entry name" value="Enoyl-CoA_hyd/isom_CS"/>
</dbReference>
<evidence type="ECO:0000313" key="4">
    <source>
        <dbReference type="Proteomes" id="UP000589716"/>
    </source>
</evidence>
<dbReference type="GO" id="GO:0016853">
    <property type="term" value="F:isomerase activity"/>
    <property type="evidence" value="ECO:0007669"/>
    <property type="project" value="UniProtKB-KW"/>
</dbReference>
<evidence type="ECO:0000313" key="3">
    <source>
        <dbReference type="EMBL" id="NZA02275.1"/>
    </source>
</evidence>
<reference evidence="3 4" key="1">
    <citation type="submission" date="2020-07" db="EMBL/GenBank/DDBJ databases">
        <authorList>
            <person name="Maaloum M."/>
        </authorList>
    </citation>
    <scope>NUCLEOTIDE SEQUENCE [LARGE SCALE GENOMIC DNA]</scope>
    <source>
        <strain evidence="3 4">GCS-AN-3</strain>
    </source>
</reference>
<evidence type="ECO:0000256" key="1">
    <source>
        <dbReference type="ARBA" id="ARBA00005254"/>
    </source>
</evidence>
<dbReference type="CDD" id="cd06558">
    <property type="entry name" value="crotonase-like"/>
    <property type="match status" value="1"/>
</dbReference>
<gene>
    <name evidence="3" type="ORF">H0I39_11860</name>
</gene>
<dbReference type="Proteomes" id="UP000589716">
    <property type="component" value="Unassembled WGS sequence"/>
</dbReference>
<dbReference type="AlphaFoldDB" id="A0A853IT99"/>